<reference evidence="3" key="1">
    <citation type="submission" date="2017-02" db="UniProtKB">
        <authorList>
            <consortium name="WormBaseParasite"/>
        </authorList>
    </citation>
    <scope>IDENTIFICATION</scope>
</reference>
<sequence length="152" mass="16935">MLSKVQFNLPWNTKNYAPFLNEECEDSVDLSDSHDFGQYHTTLASKDKSEIEDEDIDNNVYSLPPSASSSLCLPPNPDPPPFDVLHEPLVIESRGGNASKSSPTQDKMVDPFYADSLKLQREILSPGGIEIYISAHDLLKNVAVIELENSLW</sequence>
<dbReference type="WBParaSite" id="HNAJ_0000315001-mRNA-1">
    <property type="protein sequence ID" value="HNAJ_0000315001-mRNA-1"/>
    <property type="gene ID" value="HNAJ_0000315001"/>
</dbReference>
<dbReference type="EMBL" id="UZAE01001750">
    <property type="protein sequence ID" value="VDN99008.1"/>
    <property type="molecule type" value="Genomic_DNA"/>
</dbReference>
<name>A0A0R3T7W2_RODNA</name>
<protein>
    <submittedName>
        <fullName evidence="3">Ovule protein</fullName>
    </submittedName>
</protein>
<reference evidence="1 2" key="2">
    <citation type="submission" date="2018-11" db="EMBL/GenBank/DDBJ databases">
        <authorList>
            <consortium name="Pathogen Informatics"/>
        </authorList>
    </citation>
    <scope>NUCLEOTIDE SEQUENCE [LARGE SCALE GENOMIC DNA]</scope>
</reference>
<keyword evidence="2" id="KW-1185">Reference proteome</keyword>
<organism evidence="3">
    <name type="scientific">Rodentolepis nana</name>
    <name type="common">Dwarf tapeworm</name>
    <name type="synonym">Hymenolepis nana</name>
    <dbReference type="NCBI Taxonomy" id="102285"/>
    <lineage>
        <taxon>Eukaryota</taxon>
        <taxon>Metazoa</taxon>
        <taxon>Spiralia</taxon>
        <taxon>Lophotrochozoa</taxon>
        <taxon>Platyhelminthes</taxon>
        <taxon>Cestoda</taxon>
        <taxon>Eucestoda</taxon>
        <taxon>Cyclophyllidea</taxon>
        <taxon>Hymenolepididae</taxon>
        <taxon>Rodentolepis</taxon>
    </lineage>
</organism>
<dbReference type="STRING" id="102285.A0A0R3T7W2"/>
<evidence type="ECO:0000313" key="3">
    <source>
        <dbReference type="WBParaSite" id="HNAJ_0000315001-mRNA-1"/>
    </source>
</evidence>
<evidence type="ECO:0000313" key="2">
    <source>
        <dbReference type="Proteomes" id="UP000278807"/>
    </source>
</evidence>
<dbReference type="Proteomes" id="UP000278807">
    <property type="component" value="Unassembled WGS sequence"/>
</dbReference>
<proteinExistence type="predicted"/>
<dbReference type="AlphaFoldDB" id="A0A0R3T7W2"/>
<evidence type="ECO:0000313" key="1">
    <source>
        <dbReference type="EMBL" id="VDN99008.1"/>
    </source>
</evidence>
<accession>A0A0R3T7W2</accession>
<dbReference type="OrthoDB" id="6126662at2759"/>
<gene>
    <name evidence="1" type="ORF">HNAJ_LOCUS3149</name>
</gene>